<dbReference type="STRING" id="35608.A0A2U1MAT7"/>
<gene>
    <name evidence="4" type="ORF">CTI12_AA382010</name>
</gene>
<dbReference type="GO" id="GO:0006353">
    <property type="term" value="P:DNA-templated transcription termination"/>
    <property type="evidence" value="ECO:0007669"/>
    <property type="project" value="UniProtKB-KW"/>
</dbReference>
<name>A0A2U1MAT7_ARTAN</name>
<dbReference type="EMBL" id="PKPP01005911">
    <property type="protein sequence ID" value="PWA58365.1"/>
    <property type="molecule type" value="Genomic_DNA"/>
</dbReference>
<evidence type="ECO:0000313" key="4">
    <source>
        <dbReference type="EMBL" id="PWA58365.1"/>
    </source>
</evidence>
<keyword evidence="2" id="KW-0806">Transcription termination</keyword>
<organism evidence="4 5">
    <name type="scientific">Artemisia annua</name>
    <name type="common">Sweet wormwood</name>
    <dbReference type="NCBI Taxonomy" id="35608"/>
    <lineage>
        <taxon>Eukaryota</taxon>
        <taxon>Viridiplantae</taxon>
        <taxon>Streptophyta</taxon>
        <taxon>Embryophyta</taxon>
        <taxon>Tracheophyta</taxon>
        <taxon>Spermatophyta</taxon>
        <taxon>Magnoliopsida</taxon>
        <taxon>eudicotyledons</taxon>
        <taxon>Gunneridae</taxon>
        <taxon>Pentapetalae</taxon>
        <taxon>asterids</taxon>
        <taxon>campanulids</taxon>
        <taxon>Asterales</taxon>
        <taxon>Asteraceae</taxon>
        <taxon>Asteroideae</taxon>
        <taxon>Anthemideae</taxon>
        <taxon>Artemisiinae</taxon>
        <taxon>Artemisia</taxon>
    </lineage>
</organism>
<dbReference type="GO" id="GO:0003676">
    <property type="term" value="F:nucleic acid binding"/>
    <property type="evidence" value="ECO:0007669"/>
    <property type="project" value="InterPro"/>
</dbReference>
<comment type="similarity">
    <text evidence="1">Belongs to the mTERF family.</text>
</comment>
<dbReference type="AlphaFoldDB" id="A0A2U1MAT7"/>
<accession>A0A2U1MAT7</accession>
<dbReference type="PANTHER" id="PTHR13068:SF231">
    <property type="entry name" value="TRANSCRIPTION TERMINATION FACTOR MTERF2, CHLOROPLASTIC-LIKE"/>
    <property type="match status" value="1"/>
</dbReference>
<dbReference type="Pfam" id="PF02536">
    <property type="entry name" value="mTERF"/>
    <property type="match status" value="2"/>
</dbReference>
<evidence type="ECO:0000256" key="2">
    <source>
        <dbReference type="ARBA" id="ARBA00022472"/>
    </source>
</evidence>
<reference evidence="4 5" key="1">
    <citation type="journal article" date="2018" name="Mol. Plant">
        <title>The genome of Artemisia annua provides insight into the evolution of Asteraceae family and artemisinin biosynthesis.</title>
        <authorList>
            <person name="Shen Q."/>
            <person name="Zhang L."/>
            <person name="Liao Z."/>
            <person name="Wang S."/>
            <person name="Yan T."/>
            <person name="Shi P."/>
            <person name="Liu M."/>
            <person name="Fu X."/>
            <person name="Pan Q."/>
            <person name="Wang Y."/>
            <person name="Lv Z."/>
            <person name="Lu X."/>
            <person name="Zhang F."/>
            <person name="Jiang W."/>
            <person name="Ma Y."/>
            <person name="Chen M."/>
            <person name="Hao X."/>
            <person name="Li L."/>
            <person name="Tang Y."/>
            <person name="Lv G."/>
            <person name="Zhou Y."/>
            <person name="Sun X."/>
            <person name="Brodelius P.E."/>
            <person name="Rose J.K.C."/>
            <person name="Tang K."/>
        </authorList>
    </citation>
    <scope>NUCLEOTIDE SEQUENCE [LARGE SCALE GENOMIC DNA]</scope>
    <source>
        <strain evidence="5">cv. Huhao1</strain>
        <tissue evidence="4">Leaf</tissue>
    </source>
</reference>
<proteinExistence type="inferred from homology"/>
<evidence type="ECO:0000313" key="5">
    <source>
        <dbReference type="Proteomes" id="UP000245207"/>
    </source>
</evidence>
<dbReference type="OrthoDB" id="637682at2759"/>
<dbReference type="PANTHER" id="PTHR13068">
    <property type="entry name" value="CGI-12 PROTEIN-RELATED"/>
    <property type="match status" value="1"/>
</dbReference>
<comment type="caution">
    <text evidence="4">The sequence shown here is derived from an EMBL/GenBank/DDBJ whole genome shotgun (WGS) entry which is preliminary data.</text>
</comment>
<keyword evidence="2" id="KW-0805">Transcription regulation</keyword>
<dbReference type="SMART" id="SM00733">
    <property type="entry name" value="Mterf"/>
    <property type="match status" value="5"/>
</dbReference>
<keyword evidence="5" id="KW-1185">Reference proteome</keyword>
<evidence type="ECO:0000256" key="1">
    <source>
        <dbReference type="ARBA" id="ARBA00007692"/>
    </source>
</evidence>
<dbReference type="InterPro" id="IPR003690">
    <property type="entry name" value="MTERF"/>
</dbReference>
<dbReference type="InterPro" id="IPR038538">
    <property type="entry name" value="MTERF_sf"/>
</dbReference>
<sequence length="370" mass="42434">MSHGNFLISSHPLKYFSIESSNPNEDNIMVNFLINSVGFTKEAAITTLSKVPSLKSTKNPESVINIFKQFNLDNTHIKDIIFYAPQILTCNPNKTLEPKIKVFLENGFSRSDLVQLTKANPSLLRYGLHTRIIPVLNLIRTFVTNDEQAVEVMRKAAWLFCDFCASFDNVSANLLQLRIRGLSNDQIVRLITHHRWVVTLDPLTFERKLVWIVEELGIPEHSKMFVHGLCTITRLKESTIENKLKILSDYGWSEEEIAKFVRTNPVNLSYSEAKIRRWLDFFMNELGYTSTYLSSSTCLLSCSLEKRVKPRYKVFSILKEKKLVGSKPSLSGLVNFSEVKFLKFLNQFENELPGLAKTYTSSITETQRFA</sequence>
<dbReference type="FunFam" id="1.25.70.10:FF:000001">
    <property type="entry name" value="Mitochondrial transcription termination factor-like"/>
    <property type="match status" value="1"/>
</dbReference>
<dbReference type="Gene3D" id="1.25.70.10">
    <property type="entry name" value="Transcription termination factor 3, mitochondrial"/>
    <property type="match status" value="2"/>
</dbReference>
<dbReference type="Proteomes" id="UP000245207">
    <property type="component" value="Unassembled WGS sequence"/>
</dbReference>
<keyword evidence="3" id="KW-0809">Transit peptide</keyword>
<evidence type="ECO:0000256" key="3">
    <source>
        <dbReference type="ARBA" id="ARBA00022946"/>
    </source>
</evidence>
<protein>
    <submittedName>
        <fullName evidence="4">Mitochodrial transcription termination factor</fullName>
    </submittedName>
</protein>
<keyword evidence="2" id="KW-0804">Transcription</keyword>